<keyword evidence="3" id="KW-0804">Transcription</keyword>
<dbReference type="STRING" id="194197.BWD09_05725"/>
<keyword evidence="1" id="KW-0805">Transcription regulation</keyword>
<feature type="domain" description="HTH araC/xylS-type" evidence="4">
    <location>
        <begin position="190"/>
        <end position="288"/>
    </location>
</feature>
<dbReference type="PANTHER" id="PTHR43436:SF1">
    <property type="entry name" value="TRANSCRIPTIONAL REGULATORY PROTEIN"/>
    <property type="match status" value="1"/>
</dbReference>
<dbReference type="GO" id="GO:0043565">
    <property type="term" value="F:sequence-specific DNA binding"/>
    <property type="evidence" value="ECO:0007669"/>
    <property type="project" value="InterPro"/>
</dbReference>
<proteinExistence type="predicted"/>
<keyword evidence="2" id="KW-0238">DNA-binding</keyword>
<sequence length="291" mass="32730">MLSNKNLERLLKLIPHNQTYRSPIDGLIIHHSDRPFAYENVIQEPSICIVVRGEREIRLGAQHLLFDSRHFMFCPVDVPMCGKIARATPAEPFVVLSMKIDLQAVGRILLDQAVSARDDEADAIAFAQWHLSAHLADAFERLLLLHENPNDIAFLAPLIQQEIYYRLLTGEQGGKLKHMASFGSNTQKITKATDYLQAHFCDAIRVETLAGLCGMSLSGFHHHFKQLTTLSPLQYQKSLRLIEAKRLICQEHLSVSGAAYQVGYESPSQFSREYKRYFGTAPAADKSSLAV</sequence>
<evidence type="ECO:0000259" key="4">
    <source>
        <dbReference type="PROSITE" id="PS01124"/>
    </source>
</evidence>
<dbReference type="Pfam" id="PF12833">
    <property type="entry name" value="HTH_18"/>
    <property type="match status" value="1"/>
</dbReference>
<evidence type="ECO:0000256" key="1">
    <source>
        <dbReference type="ARBA" id="ARBA00023015"/>
    </source>
</evidence>
<dbReference type="GO" id="GO:0003700">
    <property type="term" value="F:DNA-binding transcription factor activity"/>
    <property type="evidence" value="ECO:0007669"/>
    <property type="project" value="InterPro"/>
</dbReference>
<reference evidence="6" key="1">
    <citation type="submission" date="2017-01" db="EMBL/GenBank/DDBJ databases">
        <authorList>
            <person name="Wolfgang W.J."/>
            <person name="Cole J."/>
            <person name="Wroblewski D."/>
            <person name="Mcginnis J."/>
            <person name="Musser K.A."/>
        </authorList>
    </citation>
    <scope>NUCLEOTIDE SEQUENCE [LARGE SCALE GENOMIC DNA]</scope>
    <source>
        <strain evidence="6">DSM 19151</strain>
    </source>
</reference>
<evidence type="ECO:0000313" key="6">
    <source>
        <dbReference type="Proteomes" id="UP000193118"/>
    </source>
</evidence>
<dbReference type="Proteomes" id="UP000193118">
    <property type="component" value="Unassembled WGS sequence"/>
</dbReference>
<dbReference type="GeneID" id="94580231"/>
<dbReference type="EMBL" id="MTBO01000010">
    <property type="protein sequence ID" value="OSI17497.1"/>
    <property type="molecule type" value="Genomic_DNA"/>
</dbReference>
<dbReference type="PANTHER" id="PTHR43436">
    <property type="entry name" value="ARAC-FAMILY TRANSCRIPTIONAL REGULATOR"/>
    <property type="match status" value="1"/>
</dbReference>
<dbReference type="SMART" id="SM00342">
    <property type="entry name" value="HTH_ARAC"/>
    <property type="match status" value="1"/>
</dbReference>
<dbReference type="InterPro" id="IPR018060">
    <property type="entry name" value="HTH_AraC"/>
</dbReference>
<dbReference type="PROSITE" id="PS00041">
    <property type="entry name" value="HTH_ARAC_FAMILY_1"/>
    <property type="match status" value="1"/>
</dbReference>
<dbReference type="SUPFAM" id="SSF46689">
    <property type="entry name" value="Homeodomain-like"/>
    <property type="match status" value="2"/>
</dbReference>
<dbReference type="PROSITE" id="PS01124">
    <property type="entry name" value="HTH_ARAC_FAMILY_2"/>
    <property type="match status" value="1"/>
</dbReference>
<evidence type="ECO:0000256" key="3">
    <source>
        <dbReference type="ARBA" id="ARBA00023163"/>
    </source>
</evidence>
<comment type="caution">
    <text evidence="5">The sequence shown here is derived from an EMBL/GenBank/DDBJ whole genome shotgun (WGS) entry which is preliminary data.</text>
</comment>
<dbReference type="InterPro" id="IPR009594">
    <property type="entry name" value="Tscrpt_reg_HTH_AraC_N"/>
</dbReference>
<dbReference type="InterPro" id="IPR009057">
    <property type="entry name" value="Homeodomain-like_sf"/>
</dbReference>
<dbReference type="AlphaFoldDB" id="A0A1X3DDC8"/>
<dbReference type="OrthoDB" id="8584243at2"/>
<protein>
    <submittedName>
        <fullName evidence="5">AraC family transcriptional regulator</fullName>
    </submittedName>
</protein>
<evidence type="ECO:0000256" key="2">
    <source>
        <dbReference type="ARBA" id="ARBA00023125"/>
    </source>
</evidence>
<dbReference type="Pfam" id="PF06719">
    <property type="entry name" value="AraC_N"/>
    <property type="match status" value="1"/>
</dbReference>
<keyword evidence="6" id="KW-1185">Reference proteome</keyword>
<name>A0A1X3DDC8_9NEIS</name>
<accession>A0A1X3DDC8</accession>
<evidence type="ECO:0000313" key="5">
    <source>
        <dbReference type="EMBL" id="OSI17497.1"/>
    </source>
</evidence>
<dbReference type="RefSeq" id="WP_085365754.1">
    <property type="nucleotide sequence ID" value="NZ_CAUJPZ010000017.1"/>
</dbReference>
<organism evidence="5 6">
    <name type="scientific">Neisseria dentiae</name>
    <dbReference type="NCBI Taxonomy" id="194197"/>
    <lineage>
        <taxon>Bacteria</taxon>
        <taxon>Pseudomonadati</taxon>
        <taxon>Pseudomonadota</taxon>
        <taxon>Betaproteobacteria</taxon>
        <taxon>Neisseriales</taxon>
        <taxon>Neisseriaceae</taxon>
        <taxon>Neisseria</taxon>
    </lineage>
</organism>
<dbReference type="InterPro" id="IPR018062">
    <property type="entry name" value="HTH_AraC-typ_CS"/>
</dbReference>
<gene>
    <name evidence="5" type="ORF">BWD09_05725</name>
</gene>
<dbReference type="Gene3D" id="1.10.10.60">
    <property type="entry name" value="Homeodomain-like"/>
    <property type="match status" value="2"/>
</dbReference>